<evidence type="ECO:0000313" key="1">
    <source>
        <dbReference type="EMBL" id="EJU00263.1"/>
    </source>
</evidence>
<protein>
    <submittedName>
        <fullName evidence="1">Uncharacterized protein</fullName>
    </submittedName>
</protein>
<dbReference type="EMBL" id="JH795867">
    <property type="protein sequence ID" value="EJU00263.1"/>
    <property type="molecule type" value="Genomic_DNA"/>
</dbReference>
<evidence type="ECO:0000313" key="2">
    <source>
        <dbReference type="Proteomes" id="UP000030653"/>
    </source>
</evidence>
<dbReference type="Proteomes" id="UP000030653">
    <property type="component" value="Unassembled WGS sequence"/>
</dbReference>
<proteinExistence type="predicted"/>
<gene>
    <name evidence="1" type="ORF">DACRYDRAFT_109010</name>
</gene>
<dbReference type="GeneID" id="63683845"/>
<dbReference type="AlphaFoldDB" id="M5G906"/>
<accession>M5G906</accession>
<dbReference type="HOGENOM" id="CLU_953222_0_0_1"/>
<organism evidence="1 2">
    <name type="scientific">Dacryopinax primogenitus (strain DJM 731)</name>
    <name type="common">Brown rot fungus</name>
    <dbReference type="NCBI Taxonomy" id="1858805"/>
    <lineage>
        <taxon>Eukaryota</taxon>
        <taxon>Fungi</taxon>
        <taxon>Dikarya</taxon>
        <taxon>Basidiomycota</taxon>
        <taxon>Agaricomycotina</taxon>
        <taxon>Dacrymycetes</taxon>
        <taxon>Dacrymycetales</taxon>
        <taxon>Dacrymycetaceae</taxon>
        <taxon>Dacryopinax</taxon>
    </lineage>
</organism>
<keyword evidence="2" id="KW-1185">Reference proteome</keyword>
<name>M5G906_DACPD</name>
<dbReference type="RefSeq" id="XP_040627160.1">
    <property type="nucleotide sequence ID" value="XM_040768783.1"/>
</dbReference>
<reference evidence="1 2" key="1">
    <citation type="journal article" date="2012" name="Science">
        <title>The Paleozoic origin of enzymatic lignin decomposition reconstructed from 31 fungal genomes.</title>
        <authorList>
            <person name="Floudas D."/>
            <person name="Binder M."/>
            <person name="Riley R."/>
            <person name="Barry K."/>
            <person name="Blanchette R.A."/>
            <person name="Henrissat B."/>
            <person name="Martinez A.T."/>
            <person name="Otillar R."/>
            <person name="Spatafora J.W."/>
            <person name="Yadav J.S."/>
            <person name="Aerts A."/>
            <person name="Benoit I."/>
            <person name="Boyd A."/>
            <person name="Carlson A."/>
            <person name="Copeland A."/>
            <person name="Coutinho P.M."/>
            <person name="de Vries R.P."/>
            <person name="Ferreira P."/>
            <person name="Findley K."/>
            <person name="Foster B."/>
            <person name="Gaskell J."/>
            <person name="Glotzer D."/>
            <person name="Gorecki P."/>
            <person name="Heitman J."/>
            <person name="Hesse C."/>
            <person name="Hori C."/>
            <person name="Igarashi K."/>
            <person name="Jurgens J.A."/>
            <person name="Kallen N."/>
            <person name="Kersten P."/>
            <person name="Kohler A."/>
            <person name="Kuees U."/>
            <person name="Kumar T.K.A."/>
            <person name="Kuo A."/>
            <person name="LaButti K."/>
            <person name="Larrondo L.F."/>
            <person name="Lindquist E."/>
            <person name="Ling A."/>
            <person name="Lombard V."/>
            <person name="Lucas S."/>
            <person name="Lundell T."/>
            <person name="Martin R."/>
            <person name="McLaughlin D.J."/>
            <person name="Morgenstern I."/>
            <person name="Morin E."/>
            <person name="Murat C."/>
            <person name="Nagy L.G."/>
            <person name="Nolan M."/>
            <person name="Ohm R.A."/>
            <person name="Patyshakuliyeva A."/>
            <person name="Rokas A."/>
            <person name="Ruiz-Duenas F.J."/>
            <person name="Sabat G."/>
            <person name="Salamov A."/>
            <person name="Samejima M."/>
            <person name="Schmutz J."/>
            <person name="Slot J.C."/>
            <person name="St John F."/>
            <person name="Stenlid J."/>
            <person name="Sun H."/>
            <person name="Sun S."/>
            <person name="Syed K."/>
            <person name="Tsang A."/>
            <person name="Wiebenga A."/>
            <person name="Young D."/>
            <person name="Pisabarro A."/>
            <person name="Eastwood D.C."/>
            <person name="Martin F."/>
            <person name="Cullen D."/>
            <person name="Grigoriev I.V."/>
            <person name="Hibbett D.S."/>
        </authorList>
    </citation>
    <scope>NUCLEOTIDE SEQUENCE [LARGE SCALE GENOMIC DNA]</scope>
    <source>
        <strain evidence="1 2">DJM-731 SS1</strain>
    </source>
</reference>
<sequence length="292" mass="33590">MAVRQAGLDAFWMQGGSLVRSLFFPAAKLSRAEIWQPGDLLTHAFPMAFDNGRVALLVGMVDSSTLMLLCAPCPDVYDVDAELGSLGTVVVRDTRRSEDYLVQSRKQMKETMDLMWQERLLQQCIRDCPSDVPSEEFASESPYPFFPWTQNQSKWAEYPCGIQHALRRGMHLSMNSRPLVSRLPHDFIVELSDRGYFTYVEDNACDSPYSWEYMPPTMEFHDYLVKVLKHEVRPDQRTCFCCIVDWDALYDDSQPEWYEDWRLAREGLTEQGEDTTSATVEAALHRLGIQTT</sequence>